<dbReference type="Proteomes" id="UP001501697">
    <property type="component" value="Unassembled WGS sequence"/>
</dbReference>
<organism evidence="7 8">
    <name type="scientific">Microbacterium awajiense</name>
    <dbReference type="NCBI Taxonomy" id="415214"/>
    <lineage>
        <taxon>Bacteria</taxon>
        <taxon>Bacillati</taxon>
        <taxon>Actinomycetota</taxon>
        <taxon>Actinomycetes</taxon>
        <taxon>Micrococcales</taxon>
        <taxon>Microbacteriaceae</taxon>
        <taxon>Microbacterium</taxon>
    </lineage>
</organism>
<dbReference type="InterPro" id="IPR009057">
    <property type="entry name" value="Homeodomain-like_sf"/>
</dbReference>
<dbReference type="InterPro" id="IPR050109">
    <property type="entry name" value="HTH-type_TetR-like_transc_reg"/>
</dbReference>
<dbReference type="InterPro" id="IPR036271">
    <property type="entry name" value="Tet_transcr_reg_TetR-rel_C_sf"/>
</dbReference>
<name>A0ABP7AGT1_9MICO</name>
<dbReference type="InterPro" id="IPR001647">
    <property type="entry name" value="HTH_TetR"/>
</dbReference>
<dbReference type="Gene3D" id="1.10.10.60">
    <property type="entry name" value="Homeodomain-like"/>
    <property type="match status" value="1"/>
</dbReference>
<evidence type="ECO:0000256" key="1">
    <source>
        <dbReference type="ARBA" id="ARBA00022491"/>
    </source>
</evidence>
<dbReference type="RefSeq" id="WP_344737249.1">
    <property type="nucleotide sequence ID" value="NZ_BAAAYU010000005.1"/>
</dbReference>
<dbReference type="EMBL" id="BAAAYU010000005">
    <property type="protein sequence ID" value="GAA3632134.1"/>
    <property type="molecule type" value="Genomic_DNA"/>
</dbReference>
<dbReference type="Pfam" id="PF02909">
    <property type="entry name" value="TetR_C_1"/>
    <property type="match status" value="1"/>
</dbReference>
<keyword evidence="3 5" id="KW-0238">DNA-binding</keyword>
<dbReference type="PRINTS" id="PR00400">
    <property type="entry name" value="TETREPRESSOR"/>
</dbReference>
<gene>
    <name evidence="7" type="ORF">GCM10022200_13760</name>
</gene>
<comment type="caution">
    <text evidence="7">The sequence shown here is derived from an EMBL/GenBank/DDBJ whole genome shotgun (WGS) entry which is preliminary data.</text>
</comment>
<accession>A0ABP7AGT1</accession>
<dbReference type="Pfam" id="PF00440">
    <property type="entry name" value="TetR_N"/>
    <property type="match status" value="1"/>
</dbReference>
<dbReference type="InterPro" id="IPR003012">
    <property type="entry name" value="Tet_transcr_reg_TetR"/>
</dbReference>
<evidence type="ECO:0000256" key="3">
    <source>
        <dbReference type="ARBA" id="ARBA00023125"/>
    </source>
</evidence>
<dbReference type="SUPFAM" id="SSF48498">
    <property type="entry name" value="Tetracyclin repressor-like, C-terminal domain"/>
    <property type="match status" value="1"/>
</dbReference>
<keyword evidence="8" id="KW-1185">Reference proteome</keyword>
<feature type="DNA-binding region" description="H-T-H motif" evidence="5">
    <location>
        <begin position="17"/>
        <end position="36"/>
    </location>
</feature>
<protein>
    <submittedName>
        <fullName evidence="7">TetR/AcrR family transcriptional regulator C-terminal domain-containing protein</fullName>
    </submittedName>
</protein>
<evidence type="ECO:0000313" key="7">
    <source>
        <dbReference type="EMBL" id="GAA3632134.1"/>
    </source>
</evidence>
<keyword evidence="2" id="KW-0805">Transcription regulation</keyword>
<keyword evidence="1" id="KW-0678">Repressor</keyword>
<dbReference type="SUPFAM" id="SSF46689">
    <property type="entry name" value="Homeodomain-like"/>
    <property type="match status" value="1"/>
</dbReference>
<dbReference type="InterPro" id="IPR004111">
    <property type="entry name" value="Repressor_TetR_C"/>
</dbReference>
<proteinExistence type="predicted"/>
<evidence type="ECO:0000313" key="8">
    <source>
        <dbReference type="Proteomes" id="UP001501697"/>
    </source>
</evidence>
<keyword evidence="4" id="KW-0804">Transcription</keyword>
<dbReference type="PANTHER" id="PTHR30055:SF151">
    <property type="entry name" value="TRANSCRIPTIONAL REGULATORY PROTEIN"/>
    <property type="match status" value="1"/>
</dbReference>
<dbReference type="Gene3D" id="1.10.357.10">
    <property type="entry name" value="Tetracycline Repressor, domain 2"/>
    <property type="match status" value="1"/>
</dbReference>
<evidence type="ECO:0000259" key="6">
    <source>
        <dbReference type="PROSITE" id="PS50977"/>
    </source>
</evidence>
<dbReference type="PANTHER" id="PTHR30055">
    <property type="entry name" value="HTH-TYPE TRANSCRIPTIONAL REGULATOR RUTR"/>
    <property type="match status" value="1"/>
</dbReference>
<evidence type="ECO:0000256" key="5">
    <source>
        <dbReference type="PROSITE-ProRule" id="PRU00335"/>
    </source>
</evidence>
<dbReference type="PROSITE" id="PS50977">
    <property type="entry name" value="HTH_TETR_2"/>
    <property type="match status" value="1"/>
</dbReference>
<sequence length="207" mass="22795">MSAAVALADREGLEALTIRALATDMAVGPMTLYHYVDGKEDVLDGMVDLVFAQMALPDPSLPWREAVRARCESTREVLARHPWSVPLLESRRSPGPETLRHHNAMLECLIEGGLSIPLTAHAYAVLDSYVYGFAIQEANLPVQGGEESNEVAAEISAAFRPETYPYLVRFTVEHAMKPDYRFGDSFGYGLDLLLDGLERAASATEQR</sequence>
<reference evidence="8" key="1">
    <citation type="journal article" date="2019" name="Int. J. Syst. Evol. Microbiol.">
        <title>The Global Catalogue of Microorganisms (GCM) 10K type strain sequencing project: providing services to taxonomists for standard genome sequencing and annotation.</title>
        <authorList>
            <consortium name="The Broad Institute Genomics Platform"/>
            <consortium name="The Broad Institute Genome Sequencing Center for Infectious Disease"/>
            <person name="Wu L."/>
            <person name="Ma J."/>
        </authorList>
    </citation>
    <scope>NUCLEOTIDE SEQUENCE [LARGE SCALE GENOMIC DNA]</scope>
    <source>
        <strain evidence="8">JCM 16544</strain>
    </source>
</reference>
<evidence type="ECO:0000256" key="4">
    <source>
        <dbReference type="ARBA" id="ARBA00023163"/>
    </source>
</evidence>
<evidence type="ECO:0000256" key="2">
    <source>
        <dbReference type="ARBA" id="ARBA00023015"/>
    </source>
</evidence>
<feature type="domain" description="HTH tetR-type" evidence="6">
    <location>
        <begin position="1"/>
        <end position="54"/>
    </location>
</feature>